<dbReference type="EMBL" id="FO203431">
    <property type="protein sequence ID" value="CCH89161.1"/>
    <property type="molecule type" value="Genomic_DNA"/>
</dbReference>
<dbReference type="HOGENOM" id="CLU_051806_4_1_11"/>
<dbReference type="OMA" id="ICAWHSI"/>
<feature type="transmembrane region" description="Helical" evidence="1">
    <location>
        <begin position="155"/>
        <end position="175"/>
    </location>
</feature>
<dbReference type="GO" id="GO:0004175">
    <property type="term" value="F:endopeptidase activity"/>
    <property type="evidence" value="ECO:0007669"/>
    <property type="project" value="UniProtKB-ARBA"/>
</dbReference>
<feature type="transmembrane region" description="Helical" evidence="1">
    <location>
        <begin position="130"/>
        <end position="149"/>
    </location>
</feature>
<dbReference type="PATRIC" id="fig|477641.3.peg.3538"/>
<keyword evidence="4" id="KW-1185">Reference proteome</keyword>
<keyword evidence="3" id="KW-0645">Protease</keyword>
<evidence type="ECO:0000256" key="1">
    <source>
        <dbReference type="SAM" id="Phobius"/>
    </source>
</evidence>
<dbReference type="eggNOG" id="COG1266">
    <property type="taxonomic scope" value="Bacteria"/>
</dbReference>
<dbReference type="GO" id="GO:0080120">
    <property type="term" value="P:CAAX-box protein maturation"/>
    <property type="evidence" value="ECO:0007669"/>
    <property type="project" value="UniProtKB-ARBA"/>
</dbReference>
<keyword evidence="3" id="KW-0378">Hydrolase</keyword>
<reference evidence="3 4" key="1">
    <citation type="journal article" date="2012" name="J. Bacteriol.">
        <title>Genome Sequence of Radiation-Resistant Modestobacter marinus Strain BC501, a Representative Actinobacterium That Thrives on Calcareous Stone Surfaces.</title>
        <authorList>
            <person name="Normand P."/>
            <person name="Gury J."/>
            <person name="Pujic P."/>
            <person name="Chouaia B."/>
            <person name="Crotti E."/>
            <person name="Brusetti L."/>
            <person name="Daffonchio D."/>
            <person name="Vacherie B."/>
            <person name="Barbe V."/>
            <person name="Medigue C."/>
            <person name="Calteau A."/>
            <person name="Ghodhbane-Gtari F."/>
            <person name="Essoussi I."/>
            <person name="Nouioui I."/>
            <person name="Abbassi-Ghozzi I."/>
            <person name="Gtari M."/>
        </authorList>
    </citation>
    <scope>NUCLEOTIDE SEQUENCE [LARGE SCALE GENOMIC DNA]</scope>
    <source>
        <strain evidence="4">BC 501</strain>
    </source>
</reference>
<dbReference type="PANTHER" id="PTHR39430">
    <property type="entry name" value="MEMBRANE-ASSOCIATED PROTEASE-RELATED"/>
    <property type="match status" value="1"/>
</dbReference>
<dbReference type="OrthoDB" id="193898at2"/>
<feature type="transmembrane region" description="Helical" evidence="1">
    <location>
        <begin position="69"/>
        <end position="91"/>
    </location>
</feature>
<evidence type="ECO:0000313" key="4">
    <source>
        <dbReference type="Proteomes" id="UP000006461"/>
    </source>
</evidence>
<protein>
    <submittedName>
        <fullName evidence="3">Metal-dependent membrane protease, Abortive infection protein</fullName>
    </submittedName>
</protein>
<accession>I4F0J8</accession>
<evidence type="ECO:0000259" key="2">
    <source>
        <dbReference type="Pfam" id="PF02517"/>
    </source>
</evidence>
<feature type="transmembrane region" description="Helical" evidence="1">
    <location>
        <begin position="28"/>
        <end position="48"/>
    </location>
</feature>
<dbReference type="Proteomes" id="UP000006461">
    <property type="component" value="Chromosome"/>
</dbReference>
<dbReference type="InterPro" id="IPR003675">
    <property type="entry name" value="Rce1/LyrA-like_dom"/>
</dbReference>
<feature type="domain" description="CAAX prenyl protease 2/Lysostaphin resistance protein A-like" evidence="2">
    <location>
        <begin position="100"/>
        <end position="191"/>
    </location>
</feature>
<evidence type="ECO:0000313" key="3">
    <source>
        <dbReference type="EMBL" id="CCH89161.1"/>
    </source>
</evidence>
<proteinExistence type="predicted"/>
<feature type="transmembrane region" description="Helical" evidence="1">
    <location>
        <begin position="97"/>
        <end position="118"/>
    </location>
</feature>
<name>I4F0J8_MODI5</name>
<sequence length="264" mass="26578">MLSLFSGVSTWVGAAVVAVSGSPVGALAVGIAGGAAALGLYVAAVRLLERRQVTELAREDALRNLSKGVCGGLVLFTLTIGLIAVLGGYRITGWGSGGAAIAAFGVMFGVAVSEELLFRGVLFRIVEERAGTWGSLVVSALLFGGLHLANPNATVWGAVAIAVEAGALLAAAYVATRTLWLPIGLHLGWNWAEAGLFGTAVSGSGKTGPGLLDSVLSGPTALTGGAFGPEGSVLAVLICGLAAAGFMVLARRRGLVRPRRTARS</sequence>
<feature type="transmembrane region" description="Helical" evidence="1">
    <location>
        <begin position="232"/>
        <end position="250"/>
    </location>
</feature>
<dbReference type="AlphaFoldDB" id="I4F0J8"/>
<keyword evidence="1" id="KW-0472">Membrane</keyword>
<organism evidence="3 4">
    <name type="scientific">Modestobacter italicus (strain DSM 44449 / CECT 9708 / BC 501)</name>
    <dbReference type="NCBI Taxonomy" id="2732864"/>
    <lineage>
        <taxon>Bacteria</taxon>
        <taxon>Bacillati</taxon>
        <taxon>Actinomycetota</taxon>
        <taxon>Actinomycetes</taxon>
        <taxon>Geodermatophilales</taxon>
        <taxon>Geodermatophilaceae</taxon>
        <taxon>Modestobacter</taxon>
    </lineage>
</organism>
<keyword evidence="1" id="KW-1133">Transmembrane helix</keyword>
<dbReference type="GO" id="GO:0006508">
    <property type="term" value="P:proteolysis"/>
    <property type="evidence" value="ECO:0007669"/>
    <property type="project" value="UniProtKB-KW"/>
</dbReference>
<dbReference type="STRING" id="477641.MODMU_3754"/>
<dbReference type="Pfam" id="PF02517">
    <property type="entry name" value="Rce1-like"/>
    <property type="match status" value="1"/>
</dbReference>
<gene>
    <name evidence="3" type="ordered locus">MODMU_3754</name>
</gene>
<feature type="transmembrane region" description="Helical" evidence="1">
    <location>
        <begin position="187"/>
        <end position="205"/>
    </location>
</feature>
<keyword evidence="1" id="KW-0812">Transmembrane</keyword>
<dbReference type="PANTHER" id="PTHR39430:SF1">
    <property type="entry name" value="PROTEASE"/>
    <property type="match status" value="1"/>
</dbReference>
<dbReference type="KEGG" id="mmar:MODMU_3754"/>